<proteinExistence type="predicted"/>
<evidence type="ECO:0000313" key="3">
    <source>
        <dbReference type="Proteomes" id="UP001205105"/>
    </source>
</evidence>
<dbReference type="EMBL" id="JADXDR010000069">
    <property type="protein sequence ID" value="KAI7840916.1"/>
    <property type="molecule type" value="Genomic_DNA"/>
</dbReference>
<reference evidence="2" key="1">
    <citation type="submission" date="2020-11" db="EMBL/GenBank/DDBJ databases">
        <title>Chlorella ohadii genome sequencing and assembly.</title>
        <authorList>
            <person name="Murik O."/>
            <person name="Treves H."/>
            <person name="Kedem I."/>
            <person name="Shotland Y."/>
            <person name="Kaplan A."/>
        </authorList>
    </citation>
    <scope>NUCLEOTIDE SEQUENCE</scope>
    <source>
        <strain evidence="2">1</strain>
    </source>
</reference>
<organism evidence="2 3">
    <name type="scientific">Chlorella ohadii</name>
    <dbReference type="NCBI Taxonomy" id="2649997"/>
    <lineage>
        <taxon>Eukaryota</taxon>
        <taxon>Viridiplantae</taxon>
        <taxon>Chlorophyta</taxon>
        <taxon>core chlorophytes</taxon>
        <taxon>Trebouxiophyceae</taxon>
        <taxon>Chlorellales</taxon>
        <taxon>Chlorellaceae</taxon>
        <taxon>Chlorella clade</taxon>
        <taxon>Chlorella</taxon>
    </lineage>
</organism>
<evidence type="ECO:0000259" key="1">
    <source>
        <dbReference type="Pfam" id="PF06012"/>
    </source>
</evidence>
<accession>A0AAD5DRF9</accession>
<dbReference type="AlphaFoldDB" id="A0AAD5DRF9"/>
<evidence type="ECO:0000313" key="2">
    <source>
        <dbReference type="EMBL" id="KAI7840916.1"/>
    </source>
</evidence>
<protein>
    <recommendedName>
        <fullName evidence="1">DUF908 domain-containing protein</fullName>
    </recommendedName>
</protein>
<keyword evidence="3" id="KW-1185">Reference proteome</keyword>
<name>A0AAD5DRF9_9CHLO</name>
<gene>
    <name evidence="2" type="ORF">COHA_005348</name>
</gene>
<dbReference type="Proteomes" id="UP001205105">
    <property type="component" value="Unassembled WGS sequence"/>
</dbReference>
<dbReference type="InterPro" id="IPR010309">
    <property type="entry name" value="E3_Ub_ligase_DUF908"/>
</dbReference>
<dbReference type="Pfam" id="PF06012">
    <property type="entry name" value="DUF908"/>
    <property type="match status" value="1"/>
</dbReference>
<comment type="caution">
    <text evidence="2">The sequence shown here is derived from an EMBL/GenBank/DDBJ whole genome shotgun (WGS) entry which is preliminary data.</text>
</comment>
<feature type="domain" description="DUF908" evidence="1">
    <location>
        <begin position="111"/>
        <end position="187"/>
    </location>
</feature>
<sequence length="198" mass="20929">MQIACTFGLGQRGCLVLMCASGYWNVAWSDGKTVVLAALQTLAACVRKSSAPTARWAGTEDLNARLLVLAGGWGGGDNMPDLLSCATDAPLNNAPTSLHFQFYAKPAEGTAGAAGTAGGLRVIDLPAVDRLPESDHELLERLVREHGVPPDQRFALLHKIRVARAFGGDGEARRGLLRTRLLAFYVAFQSNPSPTGGS</sequence>